<gene>
    <name evidence="1" type="ORF">K488DRAFT_92800</name>
</gene>
<reference evidence="1" key="2">
    <citation type="journal article" date="2022" name="New Phytol.">
        <title>Evolutionary transition to the ectomycorrhizal habit in the genomes of a hyperdiverse lineage of mushroom-forming fungi.</title>
        <authorList>
            <person name="Looney B."/>
            <person name="Miyauchi S."/>
            <person name="Morin E."/>
            <person name="Drula E."/>
            <person name="Courty P.E."/>
            <person name="Kohler A."/>
            <person name="Kuo A."/>
            <person name="LaButti K."/>
            <person name="Pangilinan J."/>
            <person name="Lipzen A."/>
            <person name="Riley R."/>
            <person name="Andreopoulos W."/>
            <person name="He G."/>
            <person name="Johnson J."/>
            <person name="Nolan M."/>
            <person name="Tritt A."/>
            <person name="Barry K.W."/>
            <person name="Grigoriev I.V."/>
            <person name="Nagy L.G."/>
            <person name="Hibbett D."/>
            <person name="Henrissat B."/>
            <person name="Matheny P.B."/>
            <person name="Labbe J."/>
            <person name="Martin F.M."/>
        </authorList>
    </citation>
    <scope>NUCLEOTIDE SEQUENCE</scope>
    <source>
        <strain evidence="1">EC-137</strain>
    </source>
</reference>
<dbReference type="EMBL" id="MU274774">
    <property type="protein sequence ID" value="KAI0026346.1"/>
    <property type="molecule type" value="Genomic_DNA"/>
</dbReference>
<organism evidence="1 2">
    <name type="scientific">Vararia minispora EC-137</name>
    <dbReference type="NCBI Taxonomy" id="1314806"/>
    <lineage>
        <taxon>Eukaryota</taxon>
        <taxon>Fungi</taxon>
        <taxon>Dikarya</taxon>
        <taxon>Basidiomycota</taxon>
        <taxon>Agaricomycotina</taxon>
        <taxon>Agaricomycetes</taxon>
        <taxon>Russulales</taxon>
        <taxon>Lachnocladiaceae</taxon>
        <taxon>Vararia</taxon>
    </lineage>
</organism>
<proteinExistence type="predicted"/>
<name>A0ACB8Q431_9AGAM</name>
<dbReference type="Proteomes" id="UP000814128">
    <property type="component" value="Unassembled WGS sequence"/>
</dbReference>
<evidence type="ECO:0000313" key="1">
    <source>
        <dbReference type="EMBL" id="KAI0026346.1"/>
    </source>
</evidence>
<keyword evidence="2" id="KW-1185">Reference proteome</keyword>
<reference evidence="1" key="1">
    <citation type="submission" date="2021-02" db="EMBL/GenBank/DDBJ databases">
        <authorList>
            <consortium name="DOE Joint Genome Institute"/>
            <person name="Ahrendt S."/>
            <person name="Looney B.P."/>
            <person name="Miyauchi S."/>
            <person name="Morin E."/>
            <person name="Drula E."/>
            <person name="Courty P.E."/>
            <person name="Chicoki N."/>
            <person name="Fauchery L."/>
            <person name="Kohler A."/>
            <person name="Kuo A."/>
            <person name="Labutti K."/>
            <person name="Pangilinan J."/>
            <person name="Lipzen A."/>
            <person name="Riley R."/>
            <person name="Andreopoulos W."/>
            <person name="He G."/>
            <person name="Johnson J."/>
            <person name="Barry K.W."/>
            <person name="Grigoriev I.V."/>
            <person name="Nagy L."/>
            <person name="Hibbett D."/>
            <person name="Henrissat B."/>
            <person name="Matheny P.B."/>
            <person name="Labbe J."/>
            <person name="Martin F."/>
        </authorList>
    </citation>
    <scope>NUCLEOTIDE SEQUENCE</scope>
    <source>
        <strain evidence="1">EC-137</strain>
    </source>
</reference>
<protein>
    <submittedName>
        <fullName evidence="1">Uncharacterized protein</fullName>
    </submittedName>
</protein>
<comment type="caution">
    <text evidence="1">The sequence shown here is derived from an EMBL/GenBank/DDBJ whole genome shotgun (WGS) entry which is preliminary data.</text>
</comment>
<feature type="non-terminal residue" evidence="1">
    <location>
        <position position="1"/>
    </location>
</feature>
<sequence length="358" mass="38032">STTLHAFGKYPSRGVLAVFSRILKRLPALSPNRPLSTCVRGVPFARRCRSIAKSADPSFSSDSHLPPLRRTYSFVLLGVRLPRSPSASVAVSGVRPSVSLAAVSPYPSSSVAALPAPSVAALPAPSVAALPAPSVAVRLGRRYGRMTGRLARVPSPRLPSFQPPSPDFFVPLDDLGIRRTPASLAVRVRPPRSPPVPLPRSPFRAYDQTPRSHAVSSSSSASLAAVLPDPSSSSSSSSSPVLLLVRLLRRPSRFPVLLIGRPLCRPSSSSPASHATVPPDLVDRLPSWSSVPLAVSDVRRTAYQPFVSLARHAIPPDPLKHPPSVPLSPAVSRALCSLLPLARLPSSVRVPYYILCLP</sequence>
<evidence type="ECO:0000313" key="2">
    <source>
        <dbReference type="Proteomes" id="UP000814128"/>
    </source>
</evidence>
<accession>A0ACB8Q431</accession>